<dbReference type="AlphaFoldDB" id="A0A5C8PJN2"/>
<dbReference type="CDD" id="cd07035">
    <property type="entry name" value="TPP_PYR_POX_like"/>
    <property type="match status" value="1"/>
</dbReference>
<evidence type="ECO:0000313" key="6">
    <source>
        <dbReference type="Proteomes" id="UP000321638"/>
    </source>
</evidence>
<dbReference type="PANTHER" id="PTHR18968:SF86">
    <property type="entry name" value="ACETOLACTATE SYNTHASE LARGE SUBUNIT ILVX-RELATED"/>
    <property type="match status" value="1"/>
</dbReference>
<dbReference type="GO" id="GO:0030976">
    <property type="term" value="F:thiamine pyrophosphate binding"/>
    <property type="evidence" value="ECO:0007669"/>
    <property type="project" value="InterPro"/>
</dbReference>
<dbReference type="GO" id="GO:0050660">
    <property type="term" value="F:flavin adenine dinucleotide binding"/>
    <property type="evidence" value="ECO:0007669"/>
    <property type="project" value="TreeGrafter"/>
</dbReference>
<dbReference type="InterPro" id="IPR029061">
    <property type="entry name" value="THDP-binding"/>
</dbReference>
<evidence type="ECO:0000313" key="5">
    <source>
        <dbReference type="EMBL" id="TXL74036.1"/>
    </source>
</evidence>
<dbReference type="OrthoDB" id="9773408at2"/>
<keyword evidence="2" id="KW-0786">Thiamine pyrophosphate</keyword>
<evidence type="ECO:0000256" key="1">
    <source>
        <dbReference type="ARBA" id="ARBA00007812"/>
    </source>
</evidence>
<comment type="caution">
    <text evidence="5">The sequence shown here is derived from an EMBL/GenBank/DDBJ whole genome shotgun (WGS) entry which is preliminary data.</text>
</comment>
<dbReference type="PROSITE" id="PS00187">
    <property type="entry name" value="TPP_ENZYMES"/>
    <property type="match status" value="1"/>
</dbReference>
<evidence type="ECO:0000256" key="2">
    <source>
        <dbReference type="ARBA" id="ARBA00023052"/>
    </source>
</evidence>
<feature type="domain" description="Thiamine pyrophosphate enzyme N-terminal TPP-binding" evidence="4">
    <location>
        <begin position="1"/>
        <end position="106"/>
    </location>
</feature>
<dbReference type="InterPro" id="IPR012001">
    <property type="entry name" value="Thiamin_PyroP_enz_TPP-bd_dom"/>
</dbReference>
<dbReference type="GO" id="GO:0044281">
    <property type="term" value="P:small molecule metabolic process"/>
    <property type="evidence" value="ECO:0007669"/>
    <property type="project" value="UniProtKB-ARBA"/>
</dbReference>
<dbReference type="Pfam" id="PF02775">
    <property type="entry name" value="TPP_enzyme_C"/>
    <property type="match status" value="1"/>
</dbReference>
<dbReference type="InterPro" id="IPR029035">
    <property type="entry name" value="DHS-like_NAD/FAD-binding_dom"/>
</dbReference>
<dbReference type="InterPro" id="IPR000399">
    <property type="entry name" value="TPP-bd_CS"/>
</dbReference>
<accession>A0A5C8PJN2</accession>
<dbReference type="RefSeq" id="WP_147848561.1">
    <property type="nucleotide sequence ID" value="NZ_VDUZ01000021.1"/>
</dbReference>
<dbReference type="CDD" id="cd02002">
    <property type="entry name" value="TPP_BFDC"/>
    <property type="match status" value="1"/>
</dbReference>
<dbReference type="InterPro" id="IPR045229">
    <property type="entry name" value="TPP_enz"/>
</dbReference>
<evidence type="ECO:0000259" key="4">
    <source>
        <dbReference type="Pfam" id="PF02776"/>
    </source>
</evidence>
<sequence>MTGADSLVRTLVKGGVTVSFANPGTSEMHYVAALDRVQGMRCVLGLFEGVCSGAADGYYRMTDMPAATLLHLGPGLANACANLHNAKKAGSGIVNIVGEHATYHIKFDTPLTADIEGIAKPFSHWVKTSPTSKTVAKDGAHAIQAARTSPGQIATLILPADTAWGAAHEVAETPPPPAPQKPSADAVTAAAKALTNGEPGMLLLGGRALRARALELAGKIATKTGCKVQGAGANARLQRGAGRVQISRVPFVVEQATAVLKGTRQMVLCGARQPAAFFAYPGKPSILTPEDCVVTKLADVEDDCEAALEALAAELGALDAPAAGIAAAKRPDKPSGKITLDGLGMALGATMPENAIVVDESVTTGRGFFPFSAGAPPHDWLNNMGGSIGFGAPVAVGAAVACPDRKVISMIGDGSAMYTVQALWTMARENLDVCVIIFSNRSYQILYSQLADVGAPNPGPRAIDMLTLDRPALDFVKLAKGMGVEGARVEDLDGLTKQMQWAMGQKGPYLIEVMM</sequence>
<proteinExistence type="inferred from homology"/>
<evidence type="ECO:0000259" key="3">
    <source>
        <dbReference type="Pfam" id="PF02775"/>
    </source>
</evidence>
<reference evidence="5 6" key="1">
    <citation type="submission" date="2019-06" db="EMBL/GenBank/DDBJ databases">
        <title>New taxonomy in bacterial strain CC-CFT640, isolated from vineyard.</title>
        <authorList>
            <person name="Lin S.-Y."/>
            <person name="Tsai C.-F."/>
            <person name="Young C.-C."/>
        </authorList>
    </citation>
    <scope>NUCLEOTIDE SEQUENCE [LARGE SCALE GENOMIC DNA]</scope>
    <source>
        <strain evidence="5 6">CC-CFT640</strain>
    </source>
</reference>
<dbReference type="Pfam" id="PF02776">
    <property type="entry name" value="TPP_enzyme_N"/>
    <property type="match status" value="1"/>
</dbReference>
<organism evidence="5 6">
    <name type="scientific">Vineibacter terrae</name>
    <dbReference type="NCBI Taxonomy" id="2586908"/>
    <lineage>
        <taxon>Bacteria</taxon>
        <taxon>Pseudomonadati</taxon>
        <taxon>Pseudomonadota</taxon>
        <taxon>Alphaproteobacteria</taxon>
        <taxon>Hyphomicrobiales</taxon>
        <taxon>Vineibacter</taxon>
    </lineage>
</organism>
<feature type="domain" description="Thiamine pyrophosphate enzyme TPP-binding" evidence="3">
    <location>
        <begin position="376"/>
        <end position="513"/>
    </location>
</feature>
<dbReference type="InterPro" id="IPR011766">
    <property type="entry name" value="TPP_enzyme_TPP-bd"/>
</dbReference>
<dbReference type="Gene3D" id="3.40.50.970">
    <property type="match status" value="2"/>
</dbReference>
<dbReference type="Proteomes" id="UP000321638">
    <property type="component" value="Unassembled WGS sequence"/>
</dbReference>
<name>A0A5C8PJN2_9HYPH</name>
<dbReference type="SUPFAM" id="SSF52467">
    <property type="entry name" value="DHS-like NAD/FAD-binding domain"/>
    <property type="match status" value="1"/>
</dbReference>
<dbReference type="GO" id="GO:0000287">
    <property type="term" value="F:magnesium ion binding"/>
    <property type="evidence" value="ECO:0007669"/>
    <property type="project" value="InterPro"/>
</dbReference>
<gene>
    <name evidence="5" type="ORF">FHP25_19080</name>
</gene>
<dbReference type="GO" id="GO:0003984">
    <property type="term" value="F:acetolactate synthase activity"/>
    <property type="evidence" value="ECO:0007669"/>
    <property type="project" value="TreeGrafter"/>
</dbReference>
<dbReference type="SUPFAM" id="SSF52518">
    <property type="entry name" value="Thiamin diphosphate-binding fold (THDP-binding)"/>
    <property type="match status" value="2"/>
</dbReference>
<keyword evidence="6" id="KW-1185">Reference proteome</keyword>
<dbReference type="NCBIfam" id="NF005760">
    <property type="entry name" value="PRK07586.1"/>
    <property type="match status" value="1"/>
</dbReference>
<protein>
    <submittedName>
        <fullName evidence="5">Acetolactate synthase large subunit</fullName>
    </submittedName>
</protein>
<dbReference type="PANTHER" id="PTHR18968">
    <property type="entry name" value="THIAMINE PYROPHOSPHATE ENZYMES"/>
    <property type="match status" value="1"/>
</dbReference>
<comment type="similarity">
    <text evidence="1">Belongs to the TPP enzyme family.</text>
</comment>
<dbReference type="EMBL" id="VDUZ01000021">
    <property type="protein sequence ID" value="TXL74036.1"/>
    <property type="molecule type" value="Genomic_DNA"/>
</dbReference>